<dbReference type="STRING" id="180088.A0A1J8QRK8"/>
<proteinExistence type="predicted"/>
<reference evidence="1 2" key="1">
    <citation type="submission" date="2016-03" db="EMBL/GenBank/DDBJ databases">
        <title>Comparative genomics of the ectomycorrhizal sister species Rhizopogon vinicolor and Rhizopogon vesiculosus (Basidiomycota: Boletales) reveals a divergence of the mating type B locus.</title>
        <authorList>
            <person name="Mujic A.B."/>
            <person name="Kuo A."/>
            <person name="Tritt A."/>
            <person name="Lipzen A."/>
            <person name="Chen C."/>
            <person name="Johnson J."/>
            <person name="Sharma A."/>
            <person name="Barry K."/>
            <person name="Grigoriev I.V."/>
            <person name="Spatafora J.W."/>
        </authorList>
    </citation>
    <scope>NUCLEOTIDE SEQUENCE [LARGE SCALE GENOMIC DNA]</scope>
    <source>
        <strain evidence="1 2">AM-OR11-056</strain>
    </source>
</reference>
<sequence length="333" mass="38006">MRQPGAIELAEENVMTMDGTSGHWSYNPFQHGTVSTERFMSTDIDYIYEIDLDSKIFHINGIPSFALECLPSDEVFLKHVSEDHYRNVACVPECPPEHMYKRPAPPVVENSEFATYRSLVCIGTDVALSDLLGIRDVLSPCEHIRTSLLETIIGQCMTRITRDGYIMKHDVGGTVVATFYQFVLASNHNQLTDQEWSTPCFMANLAFIPQIFDSPTWPRTRSNHQLRKEFTWVREDTVLYIATHLYDERCLLASISRLIDEILAQKDSPGDYFGVAFDIQSYGRPPIFTVVFRRFSFYARHHCSCSYWLSRRPSTLHASYAGLPPLSTTNAAH</sequence>
<keyword evidence="2" id="KW-1185">Reference proteome</keyword>
<accession>A0A1J8QRK8</accession>
<dbReference type="EMBL" id="LVVM01002699">
    <property type="protein sequence ID" value="OJA16089.1"/>
    <property type="molecule type" value="Genomic_DNA"/>
</dbReference>
<evidence type="ECO:0000313" key="2">
    <source>
        <dbReference type="Proteomes" id="UP000183567"/>
    </source>
</evidence>
<dbReference type="Proteomes" id="UP000183567">
    <property type="component" value="Unassembled WGS sequence"/>
</dbReference>
<organism evidence="1 2">
    <name type="scientific">Rhizopogon vesiculosus</name>
    <dbReference type="NCBI Taxonomy" id="180088"/>
    <lineage>
        <taxon>Eukaryota</taxon>
        <taxon>Fungi</taxon>
        <taxon>Dikarya</taxon>
        <taxon>Basidiomycota</taxon>
        <taxon>Agaricomycotina</taxon>
        <taxon>Agaricomycetes</taxon>
        <taxon>Agaricomycetidae</taxon>
        <taxon>Boletales</taxon>
        <taxon>Suillineae</taxon>
        <taxon>Rhizopogonaceae</taxon>
        <taxon>Rhizopogon</taxon>
    </lineage>
</organism>
<comment type="caution">
    <text evidence="1">The sequence shown here is derived from an EMBL/GenBank/DDBJ whole genome shotgun (WGS) entry which is preliminary data.</text>
</comment>
<name>A0A1J8QRK8_9AGAM</name>
<dbReference type="AlphaFoldDB" id="A0A1J8QRK8"/>
<protein>
    <submittedName>
        <fullName evidence="1">Uncharacterized protein</fullName>
    </submittedName>
</protein>
<dbReference type="OrthoDB" id="3229878at2759"/>
<evidence type="ECO:0000313" key="1">
    <source>
        <dbReference type="EMBL" id="OJA16089.1"/>
    </source>
</evidence>
<gene>
    <name evidence="1" type="ORF">AZE42_05647</name>
</gene>